<keyword evidence="2" id="KW-0378">Hydrolase</keyword>
<dbReference type="OMA" id="FPFSHAI"/>
<feature type="domain" description="HD/PDEase" evidence="1">
    <location>
        <begin position="72"/>
        <end position="198"/>
    </location>
</feature>
<dbReference type="SUPFAM" id="SSF109604">
    <property type="entry name" value="HD-domain/PDEase-like"/>
    <property type="match status" value="1"/>
</dbReference>
<evidence type="ECO:0000313" key="2">
    <source>
        <dbReference type="EMBL" id="AIM28251.1"/>
    </source>
</evidence>
<dbReference type="EMBL" id="CP008822">
    <property type="protein sequence ID" value="AIM28251.1"/>
    <property type="molecule type" value="Genomic_DNA"/>
</dbReference>
<name>A0A088E7B4_9CREN</name>
<dbReference type="CDD" id="cd00077">
    <property type="entry name" value="HDc"/>
    <property type="match status" value="1"/>
</dbReference>
<dbReference type="Pfam" id="PF19276">
    <property type="entry name" value="HD_assoc_2"/>
    <property type="match status" value="1"/>
</dbReference>
<sequence>MRWDPKGPAATPSWDGLLILHFALLPMKRIFDEVHGSIELDDLSVKLADLPEFQRLRRIRQTSLAYTVYPGANHTRFSHSLGTYYLADKIGNKLLKEGAITGEELTLVKISALIHDLGQFPFSHAIESFYITKGLGNKELRDLILKSHISDILDDYGIDHKKVRDLLNGTSMLTSVIDGDVDVDRMDYLIRDSTHTGIQLGRIDLDRLIFTISYRENGISIQDKGIISLENFYLSRLHMYQAVYYHKTILGYELFLRSIYSKLLEECETRLEVEDIKEMIERGTFPYWDDEWVFGSLYRCYSANPNSTTSQMIKDFLDRRGPKVVYEEISYDNEKDTKFNEVTDRLARHIPQDSLYPFEEKISILDKSRIRVMTKDREIDLDGYPTLLRSIPERLIIRRVYVDRRFVNRAREII</sequence>
<evidence type="ECO:0000259" key="1">
    <source>
        <dbReference type="SMART" id="SM00471"/>
    </source>
</evidence>
<gene>
    <name evidence="2" type="ORF">HA72_2129</name>
</gene>
<reference evidence="2 3" key="1">
    <citation type="journal article" date="2014" name="J. Bacteriol.">
        <title>Role of an Archaeal PitA Transporter in the Copper and Arsenic Resistance of Metallosphaera sedula, an Extreme Thermoacidophile.</title>
        <authorList>
            <person name="McCarthy S."/>
            <person name="Ai C."/>
            <person name="Wheaton G."/>
            <person name="Tevatia R."/>
            <person name="Eckrich V."/>
            <person name="Kelly R."/>
            <person name="Blum P."/>
        </authorList>
    </citation>
    <scope>NUCLEOTIDE SEQUENCE [LARGE SCALE GENOMIC DNA]</scope>
    <source>
        <strain evidence="2 3">CuR1</strain>
    </source>
</reference>
<dbReference type="AlphaFoldDB" id="A0A088E7B4"/>
<dbReference type="PANTHER" id="PTHR11373">
    <property type="entry name" value="DEOXYNUCLEOSIDE TRIPHOSPHATE TRIPHOSPHOHYDROLASE"/>
    <property type="match status" value="1"/>
</dbReference>
<dbReference type="GO" id="GO:0006203">
    <property type="term" value="P:dGTP catabolic process"/>
    <property type="evidence" value="ECO:0007669"/>
    <property type="project" value="TreeGrafter"/>
</dbReference>
<dbReference type="InterPro" id="IPR050135">
    <property type="entry name" value="dGTPase-like"/>
</dbReference>
<evidence type="ECO:0000313" key="3">
    <source>
        <dbReference type="Proteomes" id="UP000029084"/>
    </source>
</evidence>
<dbReference type="PANTHER" id="PTHR11373:SF4">
    <property type="entry name" value="DEOXYNUCLEOSIDE TRIPHOSPHATE TRIPHOSPHOHYDROLASE SAMHD1"/>
    <property type="match status" value="1"/>
</dbReference>
<organism evidence="2 3">
    <name type="scientific">Metallosphaera sedula</name>
    <dbReference type="NCBI Taxonomy" id="43687"/>
    <lineage>
        <taxon>Archaea</taxon>
        <taxon>Thermoproteota</taxon>
        <taxon>Thermoprotei</taxon>
        <taxon>Sulfolobales</taxon>
        <taxon>Sulfolobaceae</taxon>
        <taxon>Metallosphaera</taxon>
    </lineage>
</organism>
<accession>A0A088E7B4</accession>
<dbReference type="Pfam" id="PF01966">
    <property type="entry name" value="HD"/>
    <property type="match status" value="1"/>
</dbReference>
<dbReference type="GO" id="GO:0008832">
    <property type="term" value="F:dGTPase activity"/>
    <property type="evidence" value="ECO:0007669"/>
    <property type="project" value="TreeGrafter"/>
</dbReference>
<proteinExistence type="predicted"/>
<dbReference type="InterPro" id="IPR045509">
    <property type="entry name" value="HD_assoc_2"/>
</dbReference>
<dbReference type="Gene3D" id="1.10.3210.10">
    <property type="entry name" value="Hypothetical protein af1432"/>
    <property type="match status" value="1"/>
</dbReference>
<dbReference type="Proteomes" id="UP000029084">
    <property type="component" value="Chromosome"/>
</dbReference>
<dbReference type="InterPro" id="IPR006674">
    <property type="entry name" value="HD_domain"/>
</dbReference>
<dbReference type="SMART" id="SM00471">
    <property type="entry name" value="HDc"/>
    <property type="match status" value="1"/>
</dbReference>
<protein>
    <submittedName>
        <fullName evidence="2">Metal dependent phosphohydrolase</fullName>
    </submittedName>
</protein>
<dbReference type="InterPro" id="IPR003607">
    <property type="entry name" value="HD/PDEase_dom"/>
</dbReference>